<dbReference type="InterPro" id="IPR008701">
    <property type="entry name" value="NPP1"/>
</dbReference>
<dbReference type="PANTHER" id="PTHR33657">
    <property type="entry name" value="DOMAIN PROTEIN, PUTATIVE (AFU_ORTHOLOGUE AFUA_5G00600)-RELATED"/>
    <property type="match status" value="1"/>
</dbReference>
<evidence type="ECO:0000256" key="1">
    <source>
        <dbReference type="ARBA" id="ARBA00004613"/>
    </source>
</evidence>
<accession>A0A8J5IMV5</accession>
<reference evidence="5" key="1">
    <citation type="submission" date="2021-01" db="EMBL/GenBank/DDBJ databases">
        <title>Phytophthora aleatoria, a newly-described species from Pinus radiata is distinct from Phytophthora cactorum isolates based on comparative genomics.</title>
        <authorList>
            <person name="Mcdougal R."/>
            <person name="Panda P."/>
            <person name="Williams N."/>
            <person name="Studholme D.J."/>
        </authorList>
    </citation>
    <scope>NUCLEOTIDE SEQUENCE</scope>
    <source>
        <strain evidence="5">NZFS 4037</strain>
    </source>
</reference>
<keyword evidence="6" id="KW-1185">Reference proteome</keyword>
<evidence type="ECO:0000256" key="4">
    <source>
        <dbReference type="ARBA" id="ARBA00023026"/>
    </source>
</evidence>
<proteinExistence type="inferred from homology"/>
<dbReference type="AlphaFoldDB" id="A0A8J5IMV5"/>
<evidence type="ECO:0000256" key="2">
    <source>
        <dbReference type="ARBA" id="ARBA00009520"/>
    </source>
</evidence>
<evidence type="ECO:0000313" key="5">
    <source>
        <dbReference type="EMBL" id="KAG6953715.1"/>
    </source>
</evidence>
<dbReference type="Pfam" id="PF05630">
    <property type="entry name" value="NPP1"/>
    <property type="match status" value="1"/>
</dbReference>
<dbReference type="Proteomes" id="UP000709295">
    <property type="component" value="Unassembled WGS sequence"/>
</dbReference>
<organism evidence="5 6">
    <name type="scientific">Phytophthora aleatoria</name>
    <dbReference type="NCBI Taxonomy" id="2496075"/>
    <lineage>
        <taxon>Eukaryota</taxon>
        <taxon>Sar</taxon>
        <taxon>Stramenopiles</taxon>
        <taxon>Oomycota</taxon>
        <taxon>Peronosporomycetes</taxon>
        <taxon>Peronosporales</taxon>
        <taxon>Peronosporaceae</taxon>
        <taxon>Phytophthora</taxon>
    </lineage>
</organism>
<name>A0A8J5IMV5_9STRA</name>
<sequence length="142" mass="16078">MYAWYFPKGTQFVTKYDTGHRHFCPYAILWTDNPNADNSTILGVSMSGSRGNVKEASLKAKYIANGTTVKFDSYVGFWIGVQALRLTKKSGKTQDLITWEQLTDETRDALSEFNFESEPSPKVGMPLKDDEFAPILKDSYPF</sequence>
<protein>
    <submittedName>
        <fullName evidence="5">Uncharacterized protein</fullName>
    </submittedName>
</protein>
<dbReference type="PANTHER" id="PTHR33657:SF8">
    <property type="entry name" value="DOMAIN PROTEIN, PUTATIVE (AFU_ORTHOLOGUE AFUA_5G00600)-RELATED"/>
    <property type="match status" value="1"/>
</dbReference>
<keyword evidence="3" id="KW-0964">Secreted</keyword>
<gene>
    <name evidence="5" type="ORF">JG688_00012700</name>
</gene>
<keyword evidence="4" id="KW-0843">Virulence</keyword>
<comment type="subcellular location">
    <subcellularLocation>
        <location evidence="1">Secreted</location>
    </subcellularLocation>
</comment>
<comment type="caution">
    <text evidence="5">The sequence shown here is derived from an EMBL/GenBank/DDBJ whole genome shotgun (WGS) entry which is preliminary data.</text>
</comment>
<dbReference type="EMBL" id="JAENGY010001004">
    <property type="protein sequence ID" value="KAG6953715.1"/>
    <property type="molecule type" value="Genomic_DNA"/>
</dbReference>
<evidence type="ECO:0000256" key="3">
    <source>
        <dbReference type="ARBA" id="ARBA00022525"/>
    </source>
</evidence>
<evidence type="ECO:0000313" key="6">
    <source>
        <dbReference type="Proteomes" id="UP000709295"/>
    </source>
</evidence>
<dbReference type="GO" id="GO:0005576">
    <property type="term" value="C:extracellular region"/>
    <property type="evidence" value="ECO:0007669"/>
    <property type="project" value="UniProtKB-SubCell"/>
</dbReference>
<comment type="similarity">
    <text evidence="2">Belongs to the Necrosis inducing protein (NPP1) family.</text>
</comment>